<feature type="domain" description="RNase H type-1" evidence="1">
    <location>
        <begin position="1"/>
        <end position="139"/>
    </location>
</feature>
<dbReference type="InterPro" id="IPR036397">
    <property type="entry name" value="RNaseH_sf"/>
</dbReference>
<protein>
    <submittedName>
        <fullName evidence="2">Unannotated protein</fullName>
    </submittedName>
</protein>
<dbReference type="CDD" id="cd09279">
    <property type="entry name" value="RNase_HI_like"/>
    <property type="match status" value="1"/>
</dbReference>
<dbReference type="GO" id="GO:0016791">
    <property type="term" value="F:phosphatase activity"/>
    <property type="evidence" value="ECO:0007669"/>
    <property type="project" value="TreeGrafter"/>
</dbReference>
<evidence type="ECO:0000259" key="1">
    <source>
        <dbReference type="PROSITE" id="PS50879"/>
    </source>
</evidence>
<dbReference type="AlphaFoldDB" id="A0A6J6FWK3"/>
<sequence>MARKLTITADGGSRGNPGPAAFGAVVYENGKTLEEVAETIGVASNNVAEYRGLIAGLTAAHEIDATAEIEVRMDSKLVVEQMSGRWQIKHPDMKKLAFQARDIHPRELITFTWIPREENSHADRILNDVLDGAPSSAREPIQQNFLMERLISGEEPTTIYLIRHGETILTPARKFSGSGPLNPELTDIGISQAEAVAKEIVKLKPDLLFSSPLRRTQETAARISASTKLEIITQDIWIEQSFGKWDGMSVAEVSAEFPAEYKHWLAGTSYIPPEGESYDEVTARALEGIDQVATENPGKKIVVVTHNGIIKTAVAAIIGARPESIFHIDISPCSITTISVWPSDNLMALRGCNERGHLRG</sequence>
<name>A0A6J6FWK3_9ZZZZ</name>
<dbReference type="GO" id="GO:0005737">
    <property type="term" value="C:cytoplasm"/>
    <property type="evidence" value="ECO:0007669"/>
    <property type="project" value="TreeGrafter"/>
</dbReference>
<dbReference type="PANTHER" id="PTHR48100:SF1">
    <property type="entry name" value="HISTIDINE PHOSPHATASE FAMILY PROTEIN-RELATED"/>
    <property type="match status" value="1"/>
</dbReference>
<evidence type="ECO:0000313" key="2">
    <source>
        <dbReference type="EMBL" id="CAB4591333.1"/>
    </source>
</evidence>
<dbReference type="InterPro" id="IPR050275">
    <property type="entry name" value="PGM_Phosphatase"/>
</dbReference>
<dbReference type="GO" id="GO:0003676">
    <property type="term" value="F:nucleic acid binding"/>
    <property type="evidence" value="ECO:0007669"/>
    <property type="project" value="InterPro"/>
</dbReference>
<dbReference type="InterPro" id="IPR012337">
    <property type="entry name" value="RNaseH-like_sf"/>
</dbReference>
<dbReference type="SMART" id="SM00855">
    <property type="entry name" value="PGAM"/>
    <property type="match status" value="1"/>
</dbReference>
<proteinExistence type="predicted"/>
<dbReference type="PROSITE" id="PS50879">
    <property type="entry name" value="RNASE_H_1"/>
    <property type="match status" value="1"/>
</dbReference>
<dbReference type="Gene3D" id="3.40.50.1240">
    <property type="entry name" value="Phosphoglycerate mutase-like"/>
    <property type="match status" value="1"/>
</dbReference>
<dbReference type="InterPro" id="IPR029033">
    <property type="entry name" value="His_PPase_superfam"/>
</dbReference>
<dbReference type="PANTHER" id="PTHR48100">
    <property type="entry name" value="BROAD-SPECIFICITY PHOSPHATASE YOR283W-RELATED"/>
    <property type="match status" value="1"/>
</dbReference>
<dbReference type="Pfam" id="PF00300">
    <property type="entry name" value="His_Phos_1"/>
    <property type="match status" value="1"/>
</dbReference>
<dbReference type="Pfam" id="PF13456">
    <property type="entry name" value="RVT_3"/>
    <property type="match status" value="1"/>
</dbReference>
<dbReference type="CDD" id="cd07067">
    <property type="entry name" value="HP_PGM_like"/>
    <property type="match status" value="1"/>
</dbReference>
<reference evidence="2" key="1">
    <citation type="submission" date="2020-05" db="EMBL/GenBank/DDBJ databases">
        <authorList>
            <person name="Chiriac C."/>
            <person name="Salcher M."/>
            <person name="Ghai R."/>
            <person name="Kavagutti S V."/>
        </authorList>
    </citation>
    <scope>NUCLEOTIDE SEQUENCE</scope>
</reference>
<dbReference type="InterPro" id="IPR002156">
    <property type="entry name" value="RNaseH_domain"/>
</dbReference>
<accession>A0A6J6FWK3</accession>
<dbReference type="SUPFAM" id="SSF53098">
    <property type="entry name" value="Ribonuclease H-like"/>
    <property type="match status" value="1"/>
</dbReference>
<dbReference type="GO" id="GO:0004523">
    <property type="term" value="F:RNA-DNA hybrid ribonuclease activity"/>
    <property type="evidence" value="ECO:0007669"/>
    <property type="project" value="InterPro"/>
</dbReference>
<organism evidence="2">
    <name type="scientific">freshwater metagenome</name>
    <dbReference type="NCBI Taxonomy" id="449393"/>
    <lineage>
        <taxon>unclassified sequences</taxon>
        <taxon>metagenomes</taxon>
        <taxon>ecological metagenomes</taxon>
    </lineage>
</organism>
<gene>
    <name evidence="2" type="ORF">UFOPK1791_00578</name>
</gene>
<dbReference type="Gene3D" id="3.30.420.10">
    <property type="entry name" value="Ribonuclease H-like superfamily/Ribonuclease H"/>
    <property type="match status" value="1"/>
</dbReference>
<dbReference type="EMBL" id="CAEZUF010000043">
    <property type="protein sequence ID" value="CAB4591333.1"/>
    <property type="molecule type" value="Genomic_DNA"/>
</dbReference>
<dbReference type="SUPFAM" id="SSF53254">
    <property type="entry name" value="Phosphoglycerate mutase-like"/>
    <property type="match status" value="1"/>
</dbReference>
<dbReference type="InterPro" id="IPR013078">
    <property type="entry name" value="His_Pase_superF_clade-1"/>
</dbReference>